<dbReference type="AlphaFoldDB" id="A0A8J3TFR8"/>
<gene>
    <name evidence="2" type="ORF">Pme01_50460</name>
</gene>
<dbReference type="EMBL" id="BOON01000052">
    <property type="protein sequence ID" value="GII25449.1"/>
    <property type="molecule type" value="Genomic_DNA"/>
</dbReference>
<organism evidence="2 3">
    <name type="scientific">Planosporangium mesophilum</name>
    <dbReference type="NCBI Taxonomy" id="689768"/>
    <lineage>
        <taxon>Bacteria</taxon>
        <taxon>Bacillati</taxon>
        <taxon>Actinomycetota</taxon>
        <taxon>Actinomycetes</taxon>
        <taxon>Micromonosporales</taxon>
        <taxon>Micromonosporaceae</taxon>
        <taxon>Planosporangium</taxon>
    </lineage>
</organism>
<keyword evidence="3" id="KW-1185">Reference proteome</keyword>
<comment type="caution">
    <text evidence="2">The sequence shown here is derived from an EMBL/GenBank/DDBJ whole genome shotgun (WGS) entry which is preliminary data.</text>
</comment>
<dbReference type="InterPro" id="IPR037523">
    <property type="entry name" value="VOC_core"/>
</dbReference>
<reference evidence="2" key="1">
    <citation type="submission" date="2021-01" db="EMBL/GenBank/DDBJ databases">
        <title>Whole genome shotgun sequence of Planosporangium mesophilum NBRC 109066.</title>
        <authorList>
            <person name="Komaki H."/>
            <person name="Tamura T."/>
        </authorList>
    </citation>
    <scope>NUCLEOTIDE SEQUENCE</scope>
    <source>
        <strain evidence="2">NBRC 109066</strain>
    </source>
</reference>
<accession>A0A8J3TFR8</accession>
<proteinExistence type="predicted"/>
<dbReference type="InterPro" id="IPR029068">
    <property type="entry name" value="Glyas_Bleomycin-R_OHBP_Dase"/>
</dbReference>
<name>A0A8J3TFR8_9ACTN</name>
<dbReference type="Pfam" id="PF00903">
    <property type="entry name" value="Glyoxalase"/>
    <property type="match status" value="1"/>
</dbReference>
<protein>
    <submittedName>
        <fullName evidence="2">Glyoxalase</fullName>
    </submittedName>
</protein>
<dbReference type="Gene3D" id="3.10.180.10">
    <property type="entry name" value="2,3-Dihydroxybiphenyl 1,2-Dioxygenase, domain 1"/>
    <property type="match status" value="1"/>
</dbReference>
<dbReference type="InterPro" id="IPR004360">
    <property type="entry name" value="Glyas_Fos-R_dOase_dom"/>
</dbReference>
<dbReference type="Proteomes" id="UP000599074">
    <property type="component" value="Unassembled WGS sequence"/>
</dbReference>
<feature type="domain" description="VOC" evidence="1">
    <location>
        <begin position="10"/>
        <end position="123"/>
    </location>
</feature>
<evidence type="ECO:0000259" key="1">
    <source>
        <dbReference type="PROSITE" id="PS51819"/>
    </source>
</evidence>
<evidence type="ECO:0000313" key="2">
    <source>
        <dbReference type="EMBL" id="GII25449.1"/>
    </source>
</evidence>
<evidence type="ECO:0000313" key="3">
    <source>
        <dbReference type="Proteomes" id="UP000599074"/>
    </source>
</evidence>
<dbReference type="PROSITE" id="PS51819">
    <property type="entry name" value="VOC"/>
    <property type="match status" value="1"/>
</dbReference>
<sequence length="138" mass="15501">MGQDPDMEVLTSRILLRPSDLRRTQYFYRETLGLAVYREFGPPDHPGVVFFLGQGLLEVSGRSDGDVGSVIQLGFQVRDVHAEYERLRAAGVTVTRPPRLEPWGLVESWISDPDGVPIVLIEVPPDHPLRRDQRDAPA</sequence>
<dbReference type="SUPFAM" id="SSF54593">
    <property type="entry name" value="Glyoxalase/Bleomycin resistance protein/Dihydroxybiphenyl dioxygenase"/>
    <property type="match status" value="1"/>
</dbReference>